<accession>A0A6J6IJP6</accession>
<evidence type="ECO:0000313" key="2">
    <source>
        <dbReference type="EMBL" id="CAB4624720.1"/>
    </source>
</evidence>
<name>A0A6J6IJP6_9ZZZZ</name>
<organism evidence="2">
    <name type="scientific">freshwater metagenome</name>
    <dbReference type="NCBI Taxonomy" id="449393"/>
    <lineage>
        <taxon>unclassified sequences</taxon>
        <taxon>metagenomes</taxon>
        <taxon>ecological metagenomes</taxon>
    </lineage>
</organism>
<gene>
    <name evidence="2" type="ORF">UFOPK1835_02070</name>
</gene>
<protein>
    <submittedName>
        <fullName evidence="2">Unannotated protein</fullName>
    </submittedName>
</protein>
<dbReference type="EMBL" id="CAEZUP010000139">
    <property type="protein sequence ID" value="CAB4624720.1"/>
    <property type="molecule type" value="Genomic_DNA"/>
</dbReference>
<dbReference type="AlphaFoldDB" id="A0A6J6IJP6"/>
<feature type="region of interest" description="Disordered" evidence="1">
    <location>
        <begin position="68"/>
        <end position="92"/>
    </location>
</feature>
<evidence type="ECO:0000256" key="1">
    <source>
        <dbReference type="SAM" id="MobiDB-lite"/>
    </source>
</evidence>
<reference evidence="2" key="1">
    <citation type="submission" date="2020-05" db="EMBL/GenBank/DDBJ databases">
        <authorList>
            <person name="Chiriac C."/>
            <person name="Salcher M."/>
            <person name="Ghai R."/>
            <person name="Kavagutti S V."/>
        </authorList>
    </citation>
    <scope>NUCLEOTIDE SEQUENCE</scope>
</reference>
<proteinExistence type="predicted"/>
<feature type="region of interest" description="Disordered" evidence="1">
    <location>
        <begin position="30"/>
        <end position="54"/>
    </location>
</feature>
<sequence length="175" mass="18767">MTQCIGHDATTDLNDAVLRIAGEEPQIAVERERESDPDGVSVHGGDDGFADAPCRRRNRIGTESRRVRSLEHVGSAGEIGTGAERRRRPREHDHAHCVVGIGHSVEVTEGTTHRTAEGVPRVGTVQGGDKHTIVMKFGKKIGGTGIDRSHHHETFLGAAAFTAATVFAIHESEIG</sequence>